<organism evidence="1">
    <name type="scientific">Anguilla anguilla</name>
    <name type="common">European freshwater eel</name>
    <name type="synonym">Muraena anguilla</name>
    <dbReference type="NCBI Taxonomy" id="7936"/>
    <lineage>
        <taxon>Eukaryota</taxon>
        <taxon>Metazoa</taxon>
        <taxon>Chordata</taxon>
        <taxon>Craniata</taxon>
        <taxon>Vertebrata</taxon>
        <taxon>Euteleostomi</taxon>
        <taxon>Actinopterygii</taxon>
        <taxon>Neopterygii</taxon>
        <taxon>Teleostei</taxon>
        <taxon>Anguilliformes</taxon>
        <taxon>Anguillidae</taxon>
        <taxon>Anguilla</taxon>
    </lineage>
</organism>
<reference evidence="1" key="2">
    <citation type="journal article" date="2015" name="Fish Shellfish Immunol.">
        <title>Early steps in the European eel (Anguilla anguilla)-Vibrio vulnificus interaction in the gills: Role of the RtxA13 toxin.</title>
        <authorList>
            <person name="Callol A."/>
            <person name="Pajuelo D."/>
            <person name="Ebbesson L."/>
            <person name="Teles M."/>
            <person name="MacKenzie S."/>
            <person name="Amaro C."/>
        </authorList>
    </citation>
    <scope>NUCLEOTIDE SEQUENCE</scope>
</reference>
<dbReference type="AlphaFoldDB" id="A0A0E9UAZ7"/>
<dbReference type="EMBL" id="GBXM01045690">
    <property type="protein sequence ID" value="JAH62887.1"/>
    <property type="molecule type" value="Transcribed_RNA"/>
</dbReference>
<name>A0A0E9UAZ7_ANGAN</name>
<reference evidence="1" key="1">
    <citation type="submission" date="2014-11" db="EMBL/GenBank/DDBJ databases">
        <authorList>
            <person name="Amaro Gonzalez C."/>
        </authorList>
    </citation>
    <scope>NUCLEOTIDE SEQUENCE</scope>
</reference>
<protein>
    <submittedName>
        <fullName evidence="1">Uncharacterized protein</fullName>
    </submittedName>
</protein>
<evidence type="ECO:0000313" key="1">
    <source>
        <dbReference type="EMBL" id="JAH62887.1"/>
    </source>
</evidence>
<proteinExistence type="predicted"/>
<accession>A0A0E9UAZ7</accession>
<sequence>MAAKGLSQCTRELTHPLQGKLILNAKLFIFCI</sequence>